<dbReference type="OrthoDB" id="9812349at2"/>
<accession>A0A2S9GTZ8</accession>
<protein>
    <submittedName>
        <fullName evidence="2">Putative membrane protein</fullName>
    </submittedName>
</protein>
<comment type="caution">
    <text evidence="2">The sequence shown here is derived from an EMBL/GenBank/DDBJ whole genome shotgun (WGS) entry which is preliminary data.</text>
</comment>
<dbReference type="AlphaFoldDB" id="A0A2S9GTZ8"/>
<keyword evidence="1" id="KW-1133">Transmembrane helix</keyword>
<evidence type="ECO:0000256" key="1">
    <source>
        <dbReference type="SAM" id="Phobius"/>
    </source>
</evidence>
<dbReference type="PANTHER" id="PTHR34980:SF2">
    <property type="entry name" value="INNER MEMBRANE PROTEIN YHAH-RELATED"/>
    <property type="match status" value="1"/>
</dbReference>
<dbReference type="RefSeq" id="WP_105533833.1">
    <property type="nucleotide sequence ID" value="NZ_PUGF01000027.1"/>
</dbReference>
<evidence type="ECO:0000313" key="3">
    <source>
        <dbReference type="Proteomes" id="UP000237839"/>
    </source>
</evidence>
<feature type="transmembrane region" description="Helical" evidence="1">
    <location>
        <begin position="49"/>
        <end position="65"/>
    </location>
</feature>
<keyword evidence="3" id="KW-1185">Reference proteome</keyword>
<dbReference type="PANTHER" id="PTHR34980">
    <property type="entry name" value="INNER MEMBRANE PROTEIN-RELATED-RELATED"/>
    <property type="match status" value="1"/>
</dbReference>
<dbReference type="Pfam" id="PF05656">
    <property type="entry name" value="DUF805"/>
    <property type="match status" value="1"/>
</dbReference>
<name>A0A2S9GTZ8_9BURK</name>
<dbReference type="EMBL" id="PUGF01000027">
    <property type="protein sequence ID" value="PRC91202.1"/>
    <property type="molecule type" value="Genomic_DNA"/>
</dbReference>
<dbReference type="Proteomes" id="UP000237839">
    <property type="component" value="Unassembled WGS sequence"/>
</dbReference>
<reference evidence="2 3" key="1">
    <citation type="submission" date="2018-02" db="EMBL/GenBank/DDBJ databases">
        <title>Solimicrobium silvestre gen. nov., sp. nov., isolated from alpine forest soil.</title>
        <authorList>
            <person name="Margesin R."/>
            <person name="Albuquerque L."/>
            <person name="Zhang D.-C."/>
            <person name="Froufe H.J.C."/>
            <person name="Severino R."/>
            <person name="Roxo I."/>
            <person name="Egas C."/>
            <person name="Da Costa M.S."/>
        </authorList>
    </citation>
    <scope>NUCLEOTIDE SEQUENCE [LARGE SCALE GENOMIC DNA]</scope>
    <source>
        <strain evidence="2 3">S20-91</strain>
    </source>
</reference>
<keyword evidence="1" id="KW-0472">Membrane</keyword>
<proteinExistence type="predicted"/>
<keyword evidence="1" id="KW-0812">Transmembrane</keyword>
<dbReference type="InterPro" id="IPR008523">
    <property type="entry name" value="DUF805"/>
</dbReference>
<feature type="transmembrane region" description="Helical" evidence="1">
    <location>
        <begin position="26"/>
        <end position="43"/>
    </location>
</feature>
<gene>
    <name evidence="2" type="ORF">S2091_4097</name>
</gene>
<sequence>MTFAESIRICFNKYADFNGRASRSEFWWFALFTFLVSAALNIINRSGTLSGLFSLATLIPSLAVGARRLHDTNRSGWLQLLWFIPIIGWIFLLIWDVQDSDKEANRFDTAA</sequence>
<dbReference type="GO" id="GO:0005886">
    <property type="term" value="C:plasma membrane"/>
    <property type="evidence" value="ECO:0007669"/>
    <property type="project" value="TreeGrafter"/>
</dbReference>
<organism evidence="2 3">
    <name type="scientific">Solimicrobium silvestre</name>
    <dbReference type="NCBI Taxonomy" id="2099400"/>
    <lineage>
        <taxon>Bacteria</taxon>
        <taxon>Pseudomonadati</taxon>
        <taxon>Pseudomonadota</taxon>
        <taxon>Betaproteobacteria</taxon>
        <taxon>Burkholderiales</taxon>
        <taxon>Oxalobacteraceae</taxon>
        <taxon>Solimicrobium</taxon>
    </lineage>
</organism>
<evidence type="ECO:0000313" key="2">
    <source>
        <dbReference type="EMBL" id="PRC91202.1"/>
    </source>
</evidence>
<feature type="transmembrane region" description="Helical" evidence="1">
    <location>
        <begin position="77"/>
        <end position="95"/>
    </location>
</feature>